<dbReference type="Pfam" id="PF22150">
    <property type="entry name" value="Tt1218-like"/>
    <property type="match status" value="1"/>
</dbReference>
<dbReference type="InterPro" id="IPR013362">
    <property type="entry name" value="Pilus_4_PilV"/>
</dbReference>
<reference evidence="3 4" key="1">
    <citation type="submission" date="2020-02" db="EMBL/GenBank/DDBJ databases">
        <title>Genome sequences of Thiorhodococcus mannitoliphagus and Thiorhodococcus minor, purple sulfur photosynthetic bacteria in the gammaproteobacterial family, Chromatiaceae.</title>
        <authorList>
            <person name="Aviles F.A."/>
            <person name="Meyer T.E."/>
            <person name="Kyndt J.A."/>
        </authorList>
    </citation>
    <scope>NUCLEOTIDE SEQUENCE [LARGE SCALE GENOMIC DNA]</scope>
    <source>
        <strain evidence="3 4">DSM 11518</strain>
    </source>
</reference>
<comment type="caution">
    <text evidence="3">The sequence shown here is derived from an EMBL/GenBank/DDBJ whole genome shotgun (WGS) entry which is preliminary data.</text>
</comment>
<dbReference type="RefSeq" id="WP_164453427.1">
    <property type="nucleotide sequence ID" value="NZ_JAAIJQ010000039.1"/>
</dbReference>
<sequence>MINSACIGASRHAGAEKRARQQLGMTLIEVLVAAIVMGFGLLGVAALQLSTSKISTESLSRSQVVMLAEFIADRIRANTAGAASYDGLSCDASGCNRTTTATCDTSSCSSSEIAAKDAEQWQEELAGSASHLSAVTGTLALDANNIWTIRIFWNDSRMYGEDALNRHSASDLNCTPQSVSNKDSLQCYQIRLVP</sequence>
<dbReference type="Pfam" id="PF07963">
    <property type="entry name" value="N_methyl"/>
    <property type="match status" value="1"/>
</dbReference>
<organism evidence="3 4">
    <name type="scientific">Thiorhodococcus minor</name>
    <dbReference type="NCBI Taxonomy" id="57489"/>
    <lineage>
        <taxon>Bacteria</taxon>
        <taxon>Pseudomonadati</taxon>
        <taxon>Pseudomonadota</taxon>
        <taxon>Gammaproteobacteria</taxon>
        <taxon>Chromatiales</taxon>
        <taxon>Chromatiaceae</taxon>
        <taxon>Thiorhodococcus</taxon>
    </lineage>
</organism>
<dbReference type="AlphaFoldDB" id="A0A6M0JZR5"/>
<dbReference type="InterPro" id="IPR054402">
    <property type="entry name" value="Tt1218-like_dom"/>
</dbReference>
<evidence type="ECO:0000313" key="4">
    <source>
        <dbReference type="Proteomes" id="UP000483379"/>
    </source>
</evidence>
<evidence type="ECO:0000256" key="1">
    <source>
        <dbReference type="SAM" id="Phobius"/>
    </source>
</evidence>
<evidence type="ECO:0000313" key="3">
    <source>
        <dbReference type="EMBL" id="NEV62962.1"/>
    </source>
</evidence>
<evidence type="ECO:0000259" key="2">
    <source>
        <dbReference type="Pfam" id="PF22150"/>
    </source>
</evidence>
<proteinExistence type="predicted"/>
<keyword evidence="1" id="KW-1133">Transmembrane helix</keyword>
<gene>
    <name evidence="3" type="primary">pilV</name>
    <name evidence="3" type="ORF">G3446_13855</name>
</gene>
<accession>A0A6M0JZR5</accession>
<dbReference type="InterPro" id="IPR012902">
    <property type="entry name" value="N_methyl_site"/>
</dbReference>
<name>A0A6M0JZR5_9GAMM</name>
<keyword evidence="1" id="KW-0812">Transmembrane</keyword>
<feature type="transmembrane region" description="Helical" evidence="1">
    <location>
        <begin position="27"/>
        <end position="49"/>
    </location>
</feature>
<dbReference type="Proteomes" id="UP000483379">
    <property type="component" value="Unassembled WGS sequence"/>
</dbReference>
<protein>
    <submittedName>
        <fullName evidence="3">Type IV pilus modification protein PilV</fullName>
    </submittedName>
</protein>
<keyword evidence="4" id="KW-1185">Reference proteome</keyword>
<feature type="domain" description="Type IV pilin Tt1218-like" evidence="2">
    <location>
        <begin position="46"/>
        <end position="118"/>
    </location>
</feature>
<dbReference type="EMBL" id="JAAIJQ010000039">
    <property type="protein sequence ID" value="NEV62962.1"/>
    <property type="molecule type" value="Genomic_DNA"/>
</dbReference>
<keyword evidence="1" id="KW-0472">Membrane</keyword>
<dbReference type="NCBIfam" id="TIGR02523">
    <property type="entry name" value="type_IV_pilV"/>
    <property type="match status" value="1"/>
</dbReference>